<evidence type="ECO:0000313" key="1">
    <source>
        <dbReference type="EMBL" id="KAK9125054.1"/>
    </source>
</evidence>
<name>A0AAP0J0B5_9MAGN</name>
<comment type="caution">
    <text evidence="1">The sequence shown here is derived from an EMBL/GenBank/DDBJ whole genome shotgun (WGS) entry which is preliminary data.</text>
</comment>
<accession>A0AAP0J0B5</accession>
<dbReference type="Proteomes" id="UP001419268">
    <property type="component" value="Unassembled WGS sequence"/>
</dbReference>
<protein>
    <submittedName>
        <fullName evidence="1">Uncharacterized protein</fullName>
    </submittedName>
</protein>
<proteinExistence type="predicted"/>
<gene>
    <name evidence="1" type="ORF">Scep_013900</name>
</gene>
<evidence type="ECO:0000313" key="2">
    <source>
        <dbReference type="Proteomes" id="UP001419268"/>
    </source>
</evidence>
<dbReference type="AlphaFoldDB" id="A0AAP0J0B5"/>
<keyword evidence="2" id="KW-1185">Reference proteome</keyword>
<dbReference type="EMBL" id="JBBNAG010000006">
    <property type="protein sequence ID" value="KAK9125054.1"/>
    <property type="molecule type" value="Genomic_DNA"/>
</dbReference>
<sequence length="110" mass="12147">MEPCTNRADFCNGRQKAAQAEGDTRLSCIFGEKPGHSPPTARTRALGTQCSAHRVVYHRAKTAQGPQLDEPEYCVPWLGPSSWEGEWPGFAKNANGACRLPPYAFWRAAR</sequence>
<reference evidence="1 2" key="1">
    <citation type="submission" date="2024-01" db="EMBL/GenBank/DDBJ databases">
        <title>Genome assemblies of Stephania.</title>
        <authorList>
            <person name="Yang L."/>
        </authorList>
    </citation>
    <scope>NUCLEOTIDE SEQUENCE [LARGE SCALE GENOMIC DNA]</scope>
    <source>
        <strain evidence="1">JXDWG</strain>
        <tissue evidence="1">Leaf</tissue>
    </source>
</reference>
<organism evidence="1 2">
    <name type="scientific">Stephania cephalantha</name>
    <dbReference type="NCBI Taxonomy" id="152367"/>
    <lineage>
        <taxon>Eukaryota</taxon>
        <taxon>Viridiplantae</taxon>
        <taxon>Streptophyta</taxon>
        <taxon>Embryophyta</taxon>
        <taxon>Tracheophyta</taxon>
        <taxon>Spermatophyta</taxon>
        <taxon>Magnoliopsida</taxon>
        <taxon>Ranunculales</taxon>
        <taxon>Menispermaceae</taxon>
        <taxon>Menispermoideae</taxon>
        <taxon>Cissampelideae</taxon>
        <taxon>Stephania</taxon>
    </lineage>
</organism>